<evidence type="ECO:0000256" key="1">
    <source>
        <dbReference type="ARBA" id="ARBA00023125"/>
    </source>
</evidence>
<evidence type="ECO:0000256" key="2">
    <source>
        <dbReference type="ARBA" id="ARBA00023163"/>
    </source>
</evidence>
<accession>A0A397SD03</accession>
<comment type="caution">
    <text evidence="5">The sequence shown here is derived from an EMBL/GenBank/DDBJ whole genome shotgun (WGS) entry which is preliminary data.</text>
</comment>
<evidence type="ECO:0000256" key="3">
    <source>
        <dbReference type="PROSITE-ProRule" id="PRU00267"/>
    </source>
</evidence>
<organism evidence="5 6">
    <name type="scientific">Glomus cerebriforme</name>
    <dbReference type="NCBI Taxonomy" id="658196"/>
    <lineage>
        <taxon>Eukaryota</taxon>
        <taxon>Fungi</taxon>
        <taxon>Fungi incertae sedis</taxon>
        <taxon>Mucoromycota</taxon>
        <taxon>Glomeromycotina</taxon>
        <taxon>Glomeromycetes</taxon>
        <taxon>Glomerales</taxon>
        <taxon>Glomeraceae</taxon>
        <taxon>Glomus</taxon>
    </lineage>
</organism>
<dbReference type="EMBL" id="QKYT01001007">
    <property type="protein sequence ID" value="RIA80264.1"/>
    <property type="molecule type" value="Genomic_DNA"/>
</dbReference>
<evidence type="ECO:0000313" key="6">
    <source>
        <dbReference type="Proteomes" id="UP000265703"/>
    </source>
</evidence>
<gene>
    <name evidence="5" type="ORF">C1645_6296</name>
</gene>
<dbReference type="Pfam" id="PF00505">
    <property type="entry name" value="HMG_box"/>
    <property type="match status" value="1"/>
</dbReference>
<sequence>MVLYFHDELISSESHPLVLNPPYVLTLSIKDLTTPKDPKEFIQVSDHSKKKRRQKSIKAVAVIPRPHNAFIIFRNDYAAKVKRMSNQQKISIRLISKMASRQWKQESDVVKLFFKLLADMYQQRHKVIYPNYKFSPKINSTNNVKKGKSNIKSRKDNKKKGRIITWYIHDNIEKMLRNGDNEETDTFRYTDLNINNQEDLDKYIQVPEQKTNYPVPSVPATFINYTASPSTPLILHSTTTTASSTTAFNSPPPTPPTNFNYYNENNNNSSTLYDASLYDDNASPQLGFIPLETSSSHSSPPSDSSDDCLFWADTSNNNGRDVSLSPYGFSLFNFGDEQNLFEI</sequence>
<feature type="DNA-binding region" description="HMG box" evidence="3">
    <location>
        <begin position="63"/>
        <end position="133"/>
    </location>
</feature>
<name>A0A397SD03_9GLOM</name>
<protein>
    <recommendedName>
        <fullName evidence="4">HMG box domain-containing protein</fullName>
    </recommendedName>
</protein>
<dbReference type="GO" id="GO:0000122">
    <property type="term" value="P:negative regulation of transcription by RNA polymerase II"/>
    <property type="evidence" value="ECO:0007669"/>
    <property type="project" value="TreeGrafter"/>
</dbReference>
<dbReference type="GO" id="GO:0000978">
    <property type="term" value="F:RNA polymerase II cis-regulatory region sequence-specific DNA binding"/>
    <property type="evidence" value="ECO:0007669"/>
    <property type="project" value="TreeGrafter"/>
</dbReference>
<dbReference type="CDD" id="cd01389">
    <property type="entry name" value="HMG-box_ROX1-like"/>
    <property type="match status" value="1"/>
</dbReference>
<dbReference type="PANTHER" id="PTHR10270">
    <property type="entry name" value="SOX TRANSCRIPTION FACTOR"/>
    <property type="match status" value="1"/>
</dbReference>
<proteinExistence type="predicted"/>
<dbReference type="InterPro" id="IPR009071">
    <property type="entry name" value="HMG_box_dom"/>
</dbReference>
<evidence type="ECO:0000313" key="5">
    <source>
        <dbReference type="EMBL" id="RIA80264.1"/>
    </source>
</evidence>
<dbReference type="Proteomes" id="UP000265703">
    <property type="component" value="Unassembled WGS sequence"/>
</dbReference>
<dbReference type="GO" id="GO:0001228">
    <property type="term" value="F:DNA-binding transcription activator activity, RNA polymerase II-specific"/>
    <property type="evidence" value="ECO:0007669"/>
    <property type="project" value="TreeGrafter"/>
</dbReference>
<keyword evidence="2" id="KW-0804">Transcription</keyword>
<dbReference type="PANTHER" id="PTHR10270:SF161">
    <property type="entry name" value="SEX-DETERMINING REGION Y PROTEIN"/>
    <property type="match status" value="1"/>
</dbReference>
<dbReference type="PROSITE" id="PS50118">
    <property type="entry name" value="HMG_BOX_2"/>
    <property type="match status" value="1"/>
</dbReference>
<dbReference type="SMART" id="SM00398">
    <property type="entry name" value="HMG"/>
    <property type="match status" value="1"/>
</dbReference>
<dbReference type="InterPro" id="IPR050140">
    <property type="entry name" value="SRY-related_HMG-box_TF-like"/>
</dbReference>
<dbReference type="GO" id="GO:0030154">
    <property type="term" value="P:cell differentiation"/>
    <property type="evidence" value="ECO:0007669"/>
    <property type="project" value="TreeGrafter"/>
</dbReference>
<dbReference type="SUPFAM" id="SSF47095">
    <property type="entry name" value="HMG-box"/>
    <property type="match status" value="1"/>
</dbReference>
<dbReference type="InterPro" id="IPR036910">
    <property type="entry name" value="HMG_box_dom_sf"/>
</dbReference>
<evidence type="ECO:0000259" key="4">
    <source>
        <dbReference type="PROSITE" id="PS50118"/>
    </source>
</evidence>
<reference evidence="5 6" key="1">
    <citation type="submission" date="2018-06" db="EMBL/GenBank/DDBJ databases">
        <title>Comparative genomics reveals the genomic features of Rhizophagus irregularis, R. cerebriforme, R. diaphanum and Gigaspora rosea, and their symbiotic lifestyle signature.</title>
        <authorList>
            <person name="Morin E."/>
            <person name="San Clemente H."/>
            <person name="Chen E.C.H."/>
            <person name="De La Providencia I."/>
            <person name="Hainaut M."/>
            <person name="Kuo A."/>
            <person name="Kohler A."/>
            <person name="Murat C."/>
            <person name="Tang N."/>
            <person name="Roy S."/>
            <person name="Loubradou J."/>
            <person name="Henrissat B."/>
            <person name="Grigoriev I.V."/>
            <person name="Corradi N."/>
            <person name="Roux C."/>
            <person name="Martin F.M."/>
        </authorList>
    </citation>
    <scope>NUCLEOTIDE SEQUENCE [LARGE SCALE GENOMIC DNA]</scope>
    <source>
        <strain evidence="5 6">DAOM 227022</strain>
    </source>
</reference>
<keyword evidence="1 3" id="KW-0238">DNA-binding</keyword>
<keyword evidence="3" id="KW-0539">Nucleus</keyword>
<dbReference type="OrthoDB" id="6247875at2759"/>
<feature type="domain" description="HMG box" evidence="4">
    <location>
        <begin position="63"/>
        <end position="133"/>
    </location>
</feature>
<keyword evidence="6" id="KW-1185">Reference proteome</keyword>
<dbReference type="Gene3D" id="1.10.30.10">
    <property type="entry name" value="High mobility group box domain"/>
    <property type="match status" value="1"/>
</dbReference>
<dbReference type="AlphaFoldDB" id="A0A397SD03"/>
<dbReference type="GO" id="GO:0005634">
    <property type="term" value="C:nucleus"/>
    <property type="evidence" value="ECO:0007669"/>
    <property type="project" value="UniProtKB-UniRule"/>
</dbReference>